<evidence type="ECO:0000259" key="2">
    <source>
        <dbReference type="Pfam" id="PF03847"/>
    </source>
</evidence>
<accession>A0A915DQA3</accession>
<proteinExistence type="predicted"/>
<keyword evidence="3" id="KW-1185">Reference proteome</keyword>
<protein>
    <recommendedName>
        <fullName evidence="1">Transcription initiation factor TFIID subunit 12</fullName>
    </recommendedName>
</protein>
<dbReference type="GO" id="GO:0006352">
    <property type="term" value="P:DNA-templated transcription initiation"/>
    <property type="evidence" value="ECO:0007669"/>
    <property type="project" value="InterPro"/>
</dbReference>
<name>A0A915DQA3_9BILA</name>
<dbReference type="Proteomes" id="UP000887574">
    <property type="component" value="Unplaced"/>
</dbReference>
<dbReference type="Pfam" id="PF03847">
    <property type="entry name" value="TFIID_20kDa"/>
    <property type="match status" value="1"/>
</dbReference>
<dbReference type="SUPFAM" id="SSF47113">
    <property type="entry name" value="Histone-fold"/>
    <property type="match status" value="1"/>
</dbReference>
<organism evidence="3 4">
    <name type="scientific">Ditylenchus dipsaci</name>
    <dbReference type="NCBI Taxonomy" id="166011"/>
    <lineage>
        <taxon>Eukaryota</taxon>
        <taxon>Metazoa</taxon>
        <taxon>Ecdysozoa</taxon>
        <taxon>Nematoda</taxon>
        <taxon>Chromadorea</taxon>
        <taxon>Rhabditida</taxon>
        <taxon>Tylenchina</taxon>
        <taxon>Tylenchomorpha</taxon>
        <taxon>Sphaerularioidea</taxon>
        <taxon>Anguinidae</taxon>
        <taxon>Anguininae</taxon>
        <taxon>Ditylenchus</taxon>
    </lineage>
</organism>
<dbReference type="WBParaSite" id="jg21782">
    <property type="protein sequence ID" value="jg21782"/>
    <property type="gene ID" value="jg21782"/>
</dbReference>
<dbReference type="Gene3D" id="1.10.20.10">
    <property type="entry name" value="Histone, subunit A"/>
    <property type="match status" value="1"/>
</dbReference>
<dbReference type="GO" id="GO:0005669">
    <property type="term" value="C:transcription factor TFIID complex"/>
    <property type="evidence" value="ECO:0007669"/>
    <property type="project" value="InterPro"/>
</dbReference>
<sequence length="103" mass="12039">MKSSSRRIPLRQLCLCVLPEPAPIRVRTRRSAEANMDKISLEQMLKQMDSSARMENDVRDVLTDYVDDYLNQLLKKSCELAMHRGSKKLQIKDVENALEHYFK</sequence>
<dbReference type="InterPro" id="IPR009072">
    <property type="entry name" value="Histone-fold"/>
</dbReference>
<dbReference type="AlphaFoldDB" id="A0A915DQA3"/>
<dbReference type="GO" id="GO:0046982">
    <property type="term" value="F:protein heterodimerization activity"/>
    <property type="evidence" value="ECO:0007669"/>
    <property type="project" value="InterPro"/>
</dbReference>
<evidence type="ECO:0000313" key="4">
    <source>
        <dbReference type="WBParaSite" id="jg21782"/>
    </source>
</evidence>
<dbReference type="InterPro" id="IPR003228">
    <property type="entry name" value="TFIID_TAF12_dom"/>
</dbReference>
<feature type="domain" description="Transcription initiation factor TFIID subunit 12" evidence="2">
    <location>
        <begin position="38"/>
        <end position="102"/>
    </location>
</feature>
<evidence type="ECO:0000256" key="1">
    <source>
        <dbReference type="ARBA" id="ARBA00017484"/>
    </source>
</evidence>
<evidence type="ECO:0000313" key="3">
    <source>
        <dbReference type="Proteomes" id="UP000887574"/>
    </source>
</evidence>
<reference evidence="4" key="1">
    <citation type="submission" date="2022-11" db="UniProtKB">
        <authorList>
            <consortium name="WormBaseParasite"/>
        </authorList>
    </citation>
    <scope>IDENTIFICATION</scope>
</reference>